<dbReference type="GO" id="GO:0016705">
    <property type="term" value="F:oxidoreductase activity, acting on paired donors, with incorporation or reduction of molecular oxygen"/>
    <property type="evidence" value="ECO:0007669"/>
    <property type="project" value="InterPro"/>
</dbReference>
<evidence type="ECO:0000256" key="3">
    <source>
        <dbReference type="PIRSR" id="PIRSR602401-1"/>
    </source>
</evidence>
<dbReference type="EMBL" id="CP036281">
    <property type="protein sequence ID" value="QDU81444.1"/>
    <property type="molecule type" value="Genomic_DNA"/>
</dbReference>
<dbReference type="InterPro" id="IPR050121">
    <property type="entry name" value="Cytochrome_P450_monoxygenase"/>
</dbReference>
<dbReference type="GO" id="GO:0020037">
    <property type="term" value="F:heme binding"/>
    <property type="evidence" value="ECO:0007669"/>
    <property type="project" value="InterPro"/>
</dbReference>
<dbReference type="InterPro" id="IPR002401">
    <property type="entry name" value="Cyt_P450_E_grp-I"/>
</dbReference>
<proteinExistence type="inferred from homology"/>
<dbReference type="PANTHER" id="PTHR24305:SF166">
    <property type="entry name" value="CYTOCHROME P450 12A4, MITOCHONDRIAL-RELATED"/>
    <property type="match status" value="1"/>
</dbReference>
<organism evidence="5 6">
    <name type="scientific">Polystyrenella longa</name>
    <dbReference type="NCBI Taxonomy" id="2528007"/>
    <lineage>
        <taxon>Bacteria</taxon>
        <taxon>Pseudomonadati</taxon>
        <taxon>Planctomycetota</taxon>
        <taxon>Planctomycetia</taxon>
        <taxon>Planctomycetales</taxon>
        <taxon>Planctomycetaceae</taxon>
        <taxon>Polystyrenella</taxon>
    </lineage>
</organism>
<dbReference type="PRINTS" id="PR00463">
    <property type="entry name" value="EP450I"/>
</dbReference>
<keyword evidence="3 4" id="KW-0479">Metal-binding</keyword>
<dbReference type="PRINTS" id="PR00385">
    <property type="entry name" value="P450"/>
</dbReference>
<comment type="similarity">
    <text evidence="2 4">Belongs to the cytochrome P450 family.</text>
</comment>
<accession>A0A518CQG6</accession>
<dbReference type="PANTHER" id="PTHR24305">
    <property type="entry name" value="CYTOCHROME P450"/>
    <property type="match status" value="1"/>
</dbReference>
<dbReference type="InterPro" id="IPR001128">
    <property type="entry name" value="Cyt_P450"/>
</dbReference>
<keyword evidence="4" id="KW-0503">Monooxygenase</keyword>
<keyword evidence="3 4" id="KW-0408">Iron</keyword>
<comment type="cofactor">
    <cofactor evidence="1 3">
        <name>heme</name>
        <dbReference type="ChEBI" id="CHEBI:30413"/>
    </cofactor>
</comment>
<evidence type="ECO:0000256" key="2">
    <source>
        <dbReference type="ARBA" id="ARBA00010617"/>
    </source>
</evidence>
<keyword evidence="6" id="KW-1185">Reference proteome</keyword>
<dbReference type="AlphaFoldDB" id="A0A518CQG6"/>
<dbReference type="RefSeq" id="WP_231742492.1">
    <property type="nucleotide sequence ID" value="NZ_CP036281.1"/>
</dbReference>
<dbReference type="Pfam" id="PF00067">
    <property type="entry name" value="p450"/>
    <property type="match status" value="1"/>
</dbReference>
<evidence type="ECO:0000256" key="4">
    <source>
        <dbReference type="RuleBase" id="RU000461"/>
    </source>
</evidence>
<protein>
    <submittedName>
        <fullName evidence="5">Pentalenene oxygenase</fullName>
    </submittedName>
</protein>
<gene>
    <name evidence="5" type="primary">ptlI</name>
    <name evidence="5" type="ORF">Pla110_31850</name>
</gene>
<dbReference type="GO" id="GO:0005506">
    <property type="term" value="F:iron ion binding"/>
    <property type="evidence" value="ECO:0007669"/>
    <property type="project" value="InterPro"/>
</dbReference>
<feature type="binding site" description="axial binding residue" evidence="3">
    <location>
        <position position="431"/>
    </location>
    <ligand>
        <name>heme</name>
        <dbReference type="ChEBI" id="CHEBI:30413"/>
    </ligand>
    <ligandPart>
        <name>Fe</name>
        <dbReference type="ChEBI" id="CHEBI:18248"/>
    </ligandPart>
</feature>
<reference evidence="5 6" key="1">
    <citation type="submission" date="2019-02" db="EMBL/GenBank/DDBJ databases">
        <title>Deep-cultivation of Planctomycetes and their phenomic and genomic characterization uncovers novel biology.</title>
        <authorList>
            <person name="Wiegand S."/>
            <person name="Jogler M."/>
            <person name="Boedeker C."/>
            <person name="Pinto D."/>
            <person name="Vollmers J."/>
            <person name="Rivas-Marin E."/>
            <person name="Kohn T."/>
            <person name="Peeters S.H."/>
            <person name="Heuer A."/>
            <person name="Rast P."/>
            <person name="Oberbeckmann S."/>
            <person name="Bunk B."/>
            <person name="Jeske O."/>
            <person name="Meyerdierks A."/>
            <person name="Storesund J.E."/>
            <person name="Kallscheuer N."/>
            <person name="Luecker S."/>
            <person name="Lage O.M."/>
            <person name="Pohl T."/>
            <person name="Merkel B.J."/>
            <person name="Hornburger P."/>
            <person name="Mueller R.-W."/>
            <person name="Bruemmer F."/>
            <person name="Labrenz M."/>
            <person name="Spormann A.M."/>
            <person name="Op den Camp H."/>
            <person name="Overmann J."/>
            <person name="Amann R."/>
            <person name="Jetten M.S.M."/>
            <person name="Mascher T."/>
            <person name="Medema M.H."/>
            <person name="Devos D.P."/>
            <person name="Kaster A.-K."/>
            <person name="Ovreas L."/>
            <person name="Rohde M."/>
            <person name="Galperin M.Y."/>
            <person name="Jogler C."/>
        </authorList>
    </citation>
    <scope>NUCLEOTIDE SEQUENCE [LARGE SCALE GENOMIC DNA]</scope>
    <source>
        <strain evidence="5 6">Pla110</strain>
    </source>
</reference>
<dbReference type="SUPFAM" id="SSF48264">
    <property type="entry name" value="Cytochrome P450"/>
    <property type="match status" value="1"/>
</dbReference>
<keyword evidence="3 4" id="KW-0349">Heme</keyword>
<evidence type="ECO:0000256" key="1">
    <source>
        <dbReference type="ARBA" id="ARBA00001971"/>
    </source>
</evidence>
<dbReference type="Proteomes" id="UP000317178">
    <property type="component" value="Chromosome"/>
</dbReference>
<dbReference type="PROSITE" id="PS00086">
    <property type="entry name" value="CYTOCHROME_P450"/>
    <property type="match status" value="1"/>
</dbReference>
<keyword evidence="4" id="KW-0560">Oxidoreductase</keyword>
<dbReference type="InterPro" id="IPR017972">
    <property type="entry name" value="Cyt_P450_CS"/>
</dbReference>
<evidence type="ECO:0000313" key="6">
    <source>
        <dbReference type="Proteomes" id="UP000317178"/>
    </source>
</evidence>
<dbReference type="Gene3D" id="1.10.630.10">
    <property type="entry name" value="Cytochrome P450"/>
    <property type="match status" value="1"/>
</dbReference>
<evidence type="ECO:0000313" key="5">
    <source>
        <dbReference type="EMBL" id="QDU81444.1"/>
    </source>
</evidence>
<dbReference type="InterPro" id="IPR036396">
    <property type="entry name" value="Cyt_P450_sf"/>
</dbReference>
<sequence length="515" mass="58123">MNPRSDRSQPRFSHLFLFSGGTFHSHLANWLICRKIGKMELPESIPFSSVDEKLPVSQGDFRDFAEDPIAEMRKLYAEHGSLALLQDGFKKVAFAFGPVWNQPVLSNAQDYHSMFFAIRGSRNSSLRRLTSGLLSMNEDEHREHRRMLMGPFARKSFEKYFEGIDFLTAEMLNSWKVGDEKDILAEMTQFMLRVTSGMLFGLDNPEFAYKLGHMLHEWVQMNHEIGTGAFVADSKYTERYQDLLTLSDELEVQLKRLLEMKRQNPGDGKDVLSILMKAYQEEDAVDDAKLMGHIALLFAASHLTTAHTFTWTFLLLSQHPSVMQELHTELQAGVLSNPLNPNSTETSLDRILKESMRVLPASAYSQRICARDMTLGPLQLTMGTPVVFSQYMTHHMSALYPNPDQFQPERWLDIKPSPYAYLPFGTGPRMCIGGPLAMVILKMVIPKILSRFKLSTVPNSTINGRVISTMLTPTSTVPLLLEEQDGNFTSAPIQGSIHNLVHLPSAGKDAIRHAA</sequence>
<dbReference type="GO" id="GO:0004497">
    <property type="term" value="F:monooxygenase activity"/>
    <property type="evidence" value="ECO:0007669"/>
    <property type="project" value="UniProtKB-KW"/>
</dbReference>
<dbReference type="KEGG" id="plon:Pla110_31850"/>
<name>A0A518CQG6_9PLAN</name>